<evidence type="ECO:0000256" key="2">
    <source>
        <dbReference type="HAMAP-Rule" id="MF_02036"/>
    </source>
</evidence>
<dbReference type="NCBIfam" id="TIGR03442">
    <property type="entry name" value="ergothioneine biosynthesis protein EgtC"/>
    <property type="match status" value="1"/>
</dbReference>
<evidence type="ECO:0000256" key="1">
    <source>
        <dbReference type="ARBA" id="ARBA00022962"/>
    </source>
</evidence>
<organism evidence="3 4">
    <name type="scientific">Kineosporia corallincola</name>
    <dbReference type="NCBI Taxonomy" id="2835133"/>
    <lineage>
        <taxon>Bacteria</taxon>
        <taxon>Bacillati</taxon>
        <taxon>Actinomycetota</taxon>
        <taxon>Actinomycetes</taxon>
        <taxon>Kineosporiales</taxon>
        <taxon>Kineosporiaceae</taxon>
        <taxon>Kineosporia</taxon>
    </lineage>
</organism>
<dbReference type="PANTHER" id="PTHR43187">
    <property type="entry name" value="GLUTAMINE AMIDOTRANSFERASE DUG3-RELATED"/>
    <property type="match status" value="1"/>
</dbReference>
<dbReference type="SUPFAM" id="SSF56235">
    <property type="entry name" value="N-terminal nucleophile aminohydrolases (Ntn hydrolases)"/>
    <property type="match status" value="1"/>
</dbReference>
<evidence type="ECO:0000313" key="3">
    <source>
        <dbReference type="EMBL" id="MBT0767622.1"/>
    </source>
</evidence>
<keyword evidence="4" id="KW-1185">Reference proteome</keyword>
<dbReference type="Gene3D" id="3.60.20.10">
    <property type="entry name" value="Glutamine Phosphoribosylpyrophosphate, subunit 1, domain 1"/>
    <property type="match status" value="1"/>
</dbReference>
<dbReference type="RefSeq" id="WP_214153693.1">
    <property type="nucleotide sequence ID" value="NZ_JAHBAY010000001.1"/>
</dbReference>
<proteinExistence type="inferred from homology"/>
<evidence type="ECO:0000313" key="4">
    <source>
        <dbReference type="Proteomes" id="UP001197247"/>
    </source>
</evidence>
<dbReference type="EC" id="3.5.1.118" evidence="2"/>
<protein>
    <recommendedName>
        <fullName evidence="2">Gamma-glutamyl-hercynylcysteine sulfoxide hydrolase</fullName>
        <ecNumber evidence="2">3.5.1.118</ecNumber>
    </recommendedName>
    <alternativeName>
        <fullName evidence="2">Gamma-glutamyl hercynylcysteine S-oxide hydrolase</fullName>
    </alternativeName>
</protein>
<dbReference type="Proteomes" id="UP001197247">
    <property type="component" value="Unassembled WGS sequence"/>
</dbReference>
<dbReference type="InterPro" id="IPR029055">
    <property type="entry name" value="Ntn_hydrolases_N"/>
</dbReference>
<sequence length="250" mass="26498">MCRHLAYVGAPIRVGELVSDPPHALTRQAWAPRRQTHGIMNVDGFGLGWYSPGDPEPARHRGDGPVWGDETFADLARTVRTTGLLAAVRSGTEGMVSGRGAAAPFRSGHWLFSHNGALPGWPESGAELVKDIDPARLLRIDAPTDAAALWALTLDRLDAGLTPGEALRAVASRAVEVTGGRVNLLLTDGSRIAGTTAGASLCYRRLEAGVVVASEAYDDAGDWHDVPDGRLITVEDGEVVVEDLTGERIP</sequence>
<dbReference type="InterPro" id="IPR032889">
    <property type="entry name" value="EgtC_Actinobacteria"/>
</dbReference>
<comment type="caution">
    <text evidence="3">The sequence shown here is derived from an EMBL/GenBank/DDBJ whole genome shotgun (WGS) entry which is preliminary data.</text>
</comment>
<reference evidence="3 4" key="1">
    <citation type="submission" date="2021-05" db="EMBL/GenBank/DDBJ databases">
        <title>Kineosporia and Streptomyces sp. nov. two new marine actinobacteria isolated from Coral.</title>
        <authorList>
            <person name="Buangrab K."/>
            <person name="Sutthacheep M."/>
            <person name="Yeemin T."/>
            <person name="Harunari E."/>
            <person name="Igarashi Y."/>
            <person name="Kanchanasin P."/>
            <person name="Tanasupawat S."/>
            <person name="Phongsopitanun W."/>
        </authorList>
    </citation>
    <scope>NUCLEOTIDE SEQUENCE [LARGE SCALE GENOMIC DNA]</scope>
    <source>
        <strain evidence="3 4">J2-2</strain>
    </source>
</reference>
<dbReference type="Pfam" id="PF13230">
    <property type="entry name" value="GATase_4"/>
    <property type="match status" value="1"/>
</dbReference>
<keyword evidence="2" id="KW-0378">Hydrolase</keyword>
<comment type="pathway">
    <text evidence="2">Amino-acid biosynthesis; ergothioneine biosynthesis.</text>
</comment>
<accession>A0ABS5T978</accession>
<dbReference type="InterPro" id="IPR052373">
    <property type="entry name" value="Gamma-glu_amide_hydrolase"/>
</dbReference>
<dbReference type="InterPro" id="IPR017808">
    <property type="entry name" value="EgtC"/>
</dbReference>
<dbReference type="InterPro" id="IPR026869">
    <property type="entry name" value="EgtC-like"/>
</dbReference>
<dbReference type="PANTHER" id="PTHR43187:SF2">
    <property type="entry name" value="GAMMA-GLUTAMYL-HERCYNYLCYSTEINE SULFOXIDE HYDROLASE"/>
    <property type="match status" value="1"/>
</dbReference>
<comment type="catalytic activity">
    <reaction evidence="2">
        <text>gamma-L-glutamyl-hercynylcysteine S-oxide + H2O = S-(hercyn-2-yl)-L-cysteine S-oxide + L-glutamate</text>
        <dbReference type="Rhea" id="RHEA:42684"/>
        <dbReference type="ChEBI" id="CHEBI:15377"/>
        <dbReference type="ChEBI" id="CHEBI:29985"/>
        <dbReference type="ChEBI" id="CHEBI:82703"/>
        <dbReference type="ChEBI" id="CHEBI:82706"/>
        <dbReference type="EC" id="3.5.1.118"/>
    </reaction>
</comment>
<dbReference type="CDD" id="cd01908">
    <property type="entry name" value="YafJ"/>
    <property type="match status" value="1"/>
</dbReference>
<dbReference type="HAMAP" id="MF_02036">
    <property type="entry name" value="EgtC"/>
    <property type="match status" value="1"/>
</dbReference>
<name>A0ABS5T978_9ACTN</name>
<gene>
    <name evidence="2 3" type="primary">egtC</name>
    <name evidence="3" type="ORF">KIH74_01715</name>
</gene>
<comment type="function">
    <text evidence="2">Catalyzes the hydrolysis of the gamma-glutamyl amide bond of hercynyl-gamma-L-glutamyl-L-cysteine sulfoxide to produce hercynylcysteine sulfoxide, a step in the biosynthesis pathway of ergothioneine.</text>
</comment>
<dbReference type="EMBL" id="JAHBAY010000001">
    <property type="protein sequence ID" value="MBT0767622.1"/>
    <property type="molecule type" value="Genomic_DNA"/>
</dbReference>
<keyword evidence="1 2" id="KW-0315">Glutamine amidotransferase</keyword>